<name>A0AAP0BUX4_9ASPA</name>
<dbReference type="Proteomes" id="UP001418222">
    <property type="component" value="Unassembled WGS sequence"/>
</dbReference>
<keyword evidence="2" id="KW-1185">Reference proteome</keyword>
<organism evidence="1 2">
    <name type="scientific">Platanthera zijinensis</name>
    <dbReference type="NCBI Taxonomy" id="2320716"/>
    <lineage>
        <taxon>Eukaryota</taxon>
        <taxon>Viridiplantae</taxon>
        <taxon>Streptophyta</taxon>
        <taxon>Embryophyta</taxon>
        <taxon>Tracheophyta</taxon>
        <taxon>Spermatophyta</taxon>
        <taxon>Magnoliopsida</taxon>
        <taxon>Liliopsida</taxon>
        <taxon>Asparagales</taxon>
        <taxon>Orchidaceae</taxon>
        <taxon>Orchidoideae</taxon>
        <taxon>Orchideae</taxon>
        <taxon>Orchidinae</taxon>
        <taxon>Platanthera</taxon>
    </lineage>
</organism>
<comment type="caution">
    <text evidence="1">The sequence shown here is derived from an EMBL/GenBank/DDBJ whole genome shotgun (WGS) entry which is preliminary data.</text>
</comment>
<gene>
    <name evidence="1" type="ORF">KSP39_PZI004052</name>
</gene>
<evidence type="ECO:0000313" key="1">
    <source>
        <dbReference type="EMBL" id="KAK8950669.1"/>
    </source>
</evidence>
<dbReference type="EMBL" id="JBBWWQ010000003">
    <property type="protein sequence ID" value="KAK8950669.1"/>
    <property type="molecule type" value="Genomic_DNA"/>
</dbReference>
<dbReference type="AlphaFoldDB" id="A0AAP0BUX4"/>
<accession>A0AAP0BUX4</accession>
<evidence type="ECO:0000313" key="2">
    <source>
        <dbReference type="Proteomes" id="UP001418222"/>
    </source>
</evidence>
<reference evidence="1 2" key="1">
    <citation type="journal article" date="2022" name="Nat. Plants">
        <title>Genomes of leafy and leafless Platanthera orchids illuminate the evolution of mycoheterotrophy.</title>
        <authorList>
            <person name="Li M.H."/>
            <person name="Liu K.W."/>
            <person name="Li Z."/>
            <person name="Lu H.C."/>
            <person name="Ye Q.L."/>
            <person name="Zhang D."/>
            <person name="Wang J.Y."/>
            <person name="Li Y.F."/>
            <person name="Zhong Z.M."/>
            <person name="Liu X."/>
            <person name="Yu X."/>
            <person name="Liu D.K."/>
            <person name="Tu X.D."/>
            <person name="Liu B."/>
            <person name="Hao Y."/>
            <person name="Liao X.Y."/>
            <person name="Jiang Y.T."/>
            <person name="Sun W.H."/>
            <person name="Chen J."/>
            <person name="Chen Y.Q."/>
            <person name="Ai Y."/>
            <person name="Zhai J.W."/>
            <person name="Wu S.S."/>
            <person name="Zhou Z."/>
            <person name="Hsiao Y.Y."/>
            <person name="Wu W.L."/>
            <person name="Chen Y.Y."/>
            <person name="Lin Y.F."/>
            <person name="Hsu J.L."/>
            <person name="Li C.Y."/>
            <person name="Wang Z.W."/>
            <person name="Zhao X."/>
            <person name="Zhong W.Y."/>
            <person name="Ma X.K."/>
            <person name="Ma L."/>
            <person name="Huang J."/>
            <person name="Chen G.Z."/>
            <person name="Huang M.Z."/>
            <person name="Huang L."/>
            <person name="Peng D.H."/>
            <person name="Luo Y.B."/>
            <person name="Zou S.Q."/>
            <person name="Chen S.P."/>
            <person name="Lan S."/>
            <person name="Tsai W.C."/>
            <person name="Van de Peer Y."/>
            <person name="Liu Z.J."/>
        </authorList>
    </citation>
    <scope>NUCLEOTIDE SEQUENCE [LARGE SCALE GENOMIC DNA]</scope>
    <source>
        <strain evidence="1">Lor287</strain>
    </source>
</reference>
<protein>
    <submittedName>
        <fullName evidence="1">Uncharacterized protein</fullName>
    </submittedName>
</protein>
<sequence>MWIVALLGNGAGRSDAGEDRRKETTVMIELGGSPGICTCCTSPIRKISVCCVAHQHFSSPAIPKYQFFSDVAVGLVSLNFIPLLLSAQGLGFMGASSMKRKSAFRRQRRDSVRRQPLTTDRNELMATHHSFVDPLSESVYSTSDPSATLILGSAPSVDKDLFFSLSSLSSMAPYQEDKVNEGYELVREGFTTASKEIQGVIALISENGLEYLVSESTKIWRKEVLEFYSIASVDTEGKKIKEIVHDSQMKLTLKTIRKSLQLPLVKDTDEITPSLTTGALSWCGLSPNIKVGSSITRKGMNSQRKFLSEIVGKVILSVMFDKIQEGVKKPNLGRILSVCLSSVIPDVLKQVAGSKINHMRRMDVRILSRWDRVLTKEDITPQKQTKKDKK</sequence>
<proteinExistence type="predicted"/>